<sequence length="227" mass="24380">MGRGTGRVRWGGRTKTLRGGCQCKPSLCSREEIAEQQVTAESKGYVRYRQCRPCKADTKSSDRGDGASRYKPERPGGFSLALCICCSWGSVSRPGAGPANRPFWEAVLKTGGNIGRAGRLVTQSDLVHPKACWVLCGIVPACCNRVQATLAHTPQADGAEESGNLRLSSYSEIFRNVKMATQPERWLEATSAATIGRCGSGSGGYALVSTVISMRLRSPSAPRVQRP</sequence>
<reference evidence="1" key="1">
    <citation type="submission" date="2023-06" db="EMBL/GenBank/DDBJ databases">
        <title>Genome-scale phylogeny and comparative genomics of the fungal order Sordariales.</title>
        <authorList>
            <consortium name="Lawrence Berkeley National Laboratory"/>
            <person name="Hensen N."/>
            <person name="Bonometti L."/>
            <person name="Westerberg I."/>
            <person name="Brannstrom I.O."/>
            <person name="Guillou S."/>
            <person name="Cros-Aarteil S."/>
            <person name="Calhoun S."/>
            <person name="Haridas S."/>
            <person name="Kuo A."/>
            <person name="Mondo S."/>
            <person name="Pangilinan J."/>
            <person name="Riley R."/>
            <person name="Labutti K."/>
            <person name="Andreopoulos B."/>
            <person name="Lipzen A."/>
            <person name="Chen C."/>
            <person name="Yanf M."/>
            <person name="Daum C."/>
            <person name="Ng V."/>
            <person name="Clum A."/>
            <person name="Steindorff A."/>
            <person name="Ohm R."/>
            <person name="Martin F."/>
            <person name="Silar P."/>
            <person name="Natvig D."/>
            <person name="Lalanne C."/>
            <person name="Gautier V."/>
            <person name="Ament-Velasquez S.L."/>
            <person name="Kruys A."/>
            <person name="Hutchinson M.I."/>
            <person name="Powell A.J."/>
            <person name="Barry K."/>
            <person name="Miller A.N."/>
            <person name="Grigoriev I.V."/>
            <person name="Debuchy R."/>
            <person name="Gladieux P."/>
            <person name="Thoren M.H."/>
            <person name="Johannesson H."/>
        </authorList>
    </citation>
    <scope>NUCLEOTIDE SEQUENCE</scope>
    <source>
        <strain evidence="1">CBS 606.72</strain>
    </source>
</reference>
<gene>
    <name evidence="1" type="ORF">B0T14DRAFT_509236</name>
</gene>
<dbReference type="AlphaFoldDB" id="A0AA40C5F5"/>
<evidence type="ECO:0000313" key="1">
    <source>
        <dbReference type="EMBL" id="KAK0626136.1"/>
    </source>
</evidence>
<dbReference type="EMBL" id="JAULSU010000002">
    <property type="protein sequence ID" value="KAK0626136.1"/>
    <property type="molecule type" value="Genomic_DNA"/>
</dbReference>
<dbReference type="Proteomes" id="UP001175000">
    <property type="component" value="Unassembled WGS sequence"/>
</dbReference>
<name>A0AA40C5F5_9PEZI</name>
<keyword evidence="2" id="KW-1185">Reference proteome</keyword>
<accession>A0AA40C5F5</accession>
<proteinExistence type="predicted"/>
<protein>
    <submittedName>
        <fullName evidence="1">Uncharacterized protein</fullName>
    </submittedName>
</protein>
<comment type="caution">
    <text evidence="1">The sequence shown here is derived from an EMBL/GenBank/DDBJ whole genome shotgun (WGS) entry which is preliminary data.</text>
</comment>
<organism evidence="1 2">
    <name type="scientific">Immersiella caudata</name>
    <dbReference type="NCBI Taxonomy" id="314043"/>
    <lineage>
        <taxon>Eukaryota</taxon>
        <taxon>Fungi</taxon>
        <taxon>Dikarya</taxon>
        <taxon>Ascomycota</taxon>
        <taxon>Pezizomycotina</taxon>
        <taxon>Sordariomycetes</taxon>
        <taxon>Sordariomycetidae</taxon>
        <taxon>Sordariales</taxon>
        <taxon>Lasiosphaeriaceae</taxon>
        <taxon>Immersiella</taxon>
    </lineage>
</organism>
<evidence type="ECO:0000313" key="2">
    <source>
        <dbReference type="Proteomes" id="UP001175000"/>
    </source>
</evidence>